<keyword evidence="6" id="KW-0229">DNA integration</keyword>
<dbReference type="GO" id="GO:0003677">
    <property type="term" value="F:DNA binding"/>
    <property type="evidence" value="ECO:0007669"/>
    <property type="project" value="UniProtKB-KW"/>
</dbReference>
<dbReference type="GO" id="GO:0003887">
    <property type="term" value="F:DNA-directed DNA polymerase activity"/>
    <property type="evidence" value="ECO:0007669"/>
    <property type="project" value="UniProtKB-KW"/>
</dbReference>
<evidence type="ECO:0000256" key="7">
    <source>
        <dbReference type="ARBA" id="ARBA00022918"/>
    </source>
</evidence>
<accession>A0A6L2K6Y1</accession>
<dbReference type="InterPro" id="IPR056924">
    <property type="entry name" value="SH3_Tf2-1"/>
</dbReference>
<keyword evidence="2" id="KW-0479">Metal-binding</keyword>
<dbReference type="GO" id="GO:0006508">
    <property type="term" value="P:proteolysis"/>
    <property type="evidence" value="ECO:0007669"/>
    <property type="project" value="UniProtKB-KW"/>
</dbReference>
<evidence type="ECO:0000256" key="6">
    <source>
        <dbReference type="ARBA" id="ARBA00022908"/>
    </source>
</evidence>
<dbReference type="InterPro" id="IPR001584">
    <property type="entry name" value="Integrase_cat-core"/>
</dbReference>
<feature type="domain" description="Integrase catalytic" evidence="12">
    <location>
        <begin position="98"/>
        <end position="262"/>
    </location>
</feature>
<dbReference type="InterPro" id="IPR012337">
    <property type="entry name" value="RNaseH-like_sf"/>
</dbReference>
<dbReference type="InterPro" id="IPR050951">
    <property type="entry name" value="Retrovirus_Pol_polyprotein"/>
</dbReference>
<dbReference type="GO" id="GO:0008270">
    <property type="term" value="F:zinc ion binding"/>
    <property type="evidence" value="ECO:0007669"/>
    <property type="project" value="InterPro"/>
</dbReference>
<dbReference type="AlphaFoldDB" id="A0A6L2K6Y1"/>
<keyword evidence="4" id="KW-0378">Hydrolase</keyword>
<dbReference type="SUPFAM" id="SSF53098">
    <property type="entry name" value="Ribonuclease H-like"/>
    <property type="match status" value="1"/>
</dbReference>
<evidence type="ECO:0000259" key="12">
    <source>
        <dbReference type="PROSITE" id="PS50994"/>
    </source>
</evidence>
<dbReference type="Gene3D" id="1.10.340.70">
    <property type="match status" value="1"/>
</dbReference>
<dbReference type="PANTHER" id="PTHR37984">
    <property type="entry name" value="PROTEIN CBG26694"/>
    <property type="match status" value="1"/>
</dbReference>
<reference evidence="13" key="1">
    <citation type="journal article" date="2019" name="Sci. Rep.">
        <title>Draft genome of Tanacetum cinerariifolium, the natural source of mosquito coil.</title>
        <authorList>
            <person name="Yamashiro T."/>
            <person name="Shiraishi A."/>
            <person name="Satake H."/>
            <person name="Nakayama K."/>
        </authorList>
    </citation>
    <scope>NUCLEOTIDE SEQUENCE</scope>
</reference>
<gene>
    <name evidence="13" type="ORF">Tci_016425</name>
</gene>
<keyword evidence="8" id="KW-0808">Transferase</keyword>
<sequence length="907" mass="104187">MGEQLREGGQVTNMKWNGNWLTRKNQIMVGNDSQLRETLIRLCHESPMAGHSGINGTIQRIKGMFYWKGISKGVRQFIRNCDVCMRAKHENVALPGLLQPLPIPDSVFSEISMDFIGRLPNVKGKDIIFVVVDRLTKYSHFMVSGHPYSAKEVAQVFIDNVYKLHGCPSSIISDRDPIFLSAFWKEFLALQGIESKLSTAYHPQTDGQTEVVNRCLEGYLHCMVMKRPLTWVKWVALAKWWYNTSFHSSIGMTPFEALYGFPPPLHIPYIPKDSGDKENRMKQQADKHQTEREFSAGSWVYLKLQPYMQNSLRVNKRSKLTPKYFGPFLIVERIGKVAYRLDLPSDSQIHPVFHVSLLKLASGQPGKIIPIPTESRFRLQSLKVLDHKLVKKGSRDAMKILVQWKDQSAEDAMWEYLDELQLPGSGSSGGTSFAVSEAASLPTVGVGLSTSQSPPYIVEDGIGTHTRERQYWKLLTYFFYTSKSQWFKPWEKPIRNRTQKIRYSLKNDTTKIVPKSNQKRQLYNEGKNILKEKLKEIEAFNASSVCATLKKKTAKTFTRREKRARCFICKERGHVLWKCPNKKNKDTCETSKPLFDEKLKYPEIVHVKTNYRVEGSDEQNWNKIWYVGSMYKNHMSPTKSLFKRLKNSFKVLDKEEDERKFIFSYGVGEAIVETKDGTLLIPNVHYTPEFTMNKAVKCSLIKGIENLKVEKEDVQDYIDDEYLNSTSMVESHNKFLKEYFESIDPTVKCSLIKGIENLKMEKEDVQDYIDDEYLSMNRILYAMKDRMCWENYHRLLGKVGRIGIGVSRGSQGMLQRVLGMVKIYYEEAKRSKRERPGKELVGNDKGTVGLKEPQAFAGINAEIRNLINGTPKGTAQVDVKNKGNSEETTNKDLEDYTSSSDDFIIIT</sequence>
<dbReference type="GO" id="GO:0004190">
    <property type="term" value="F:aspartic-type endopeptidase activity"/>
    <property type="evidence" value="ECO:0007669"/>
    <property type="project" value="UniProtKB-KW"/>
</dbReference>
<dbReference type="InterPro" id="IPR041588">
    <property type="entry name" value="Integrase_H2C2"/>
</dbReference>
<keyword evidence="1" id="KW-0645">Protease</keyword>
<keyword evidence="8" id="KW-0239">DNA-directed DNA polymerase</keyword>
<evidence type="ECO:0000256" key="9">
    <source>
        <dbReference type="ARBA" id="ARBA00023125"/>
    </source>
</evidence>
<dbReference type="PANTHER" id="PTHR37984:SF5">
    <property type="entry name" value="PROTEIN NYNRIN-LIKE"/>
    <property type="match status" value="1"/>
</dbReference>
<keyword evidence="5" id="KW-0460">Magnesium</keyword>
<dbReference type="InterPro" id="IPR036397">
    <property type="entry name" value="RNaseH_sf"/>
</dbReference>
<keyword evidence="9" id="KW-0238">DNA-binding</keyword>
<dbReference type="PROSITE" id="PS50994">
    <property type="entry name" value="INTEGRASE"/>
    <property type="match status" value="1"/>
</dbReference>
<proteinExistence type="predicted"/>
<dbReference type="Pfam" id="PF24626">
    <property type="entry name" value="SH3_Tf2-1"/>
    <property type="match status" value="1"/>
</dbReference>
<feature type="region of interest" description="Disordered" evidence="11">
    <location>
        <begin position="872"/>
        <end position="895"/>
    </location>
</feature>
<dbReference type="Pfam" id="PF17921">
    <property type="entry name" value="Integrase_H2C2"/>
    <property type="match status" value="1"/>
</dbReference>
<evidence type="ECO:0000313" key="13">
    <source>
        <dbReference type="EMBL" id="GEU44447.1"/>
    </source>
</evidence>
<keyword evidence="3" id="KW-0064">Aspartyl protease</keyword>
<dbReference type="InterPro" id="IPR016197">
    <property type="entry name" value="Chromo-like_dom_sf"/>
</dbReference>
<evidence type="ECO:0000256" key="5">
    <source>
        <dbReference type="ARBA" id="ARBA00022842"/>
    </source>
</evidence>
<dbReference type="GO" id="GO:0006310">
    <property type="term" value="P:DNA recombination"/>
    <property type="evidence" value="ECO:0007669"/>
    <property type="project" value="UniProtKB-KW"/>
</dbReference>
<comment type="caution">
    <text evidence="13">The sequence shown here is derived from an EMBL/GenBank/DDBJ whole genome shotgun (WGS) entry which is preliminary data.</text>
</comment>
<keyword evidence="10" id="KW-0233">DNA recombination</keyword>
<evidence type="ECO:0000256" key="2">
    <source>
        <dbReference type="ARBA" id="ARBA00022723"/>
    </source>
</evidence>
<organism evidence="13">
    <name type="scientific">Tanacetum cinerariifolium</name>
    <name type="common">Dalmatian daisy</name>
    <name type="synonym">Chrysanthemum cinerariifolium</name>
    <dbReference type="NCBI Taxonomy" id="118510"/>
    <lineage>
        <taxon>Eukaryota</taxon>
        <taxon>Viridiplantae</taxon>
        <taxon>Streptophyta</taxon>
        <taxon>Embryophyta</taxon>
        <taxon>Tracheophyta</taxon>
        <taxon>Spermatophyta</taxon>
        <taxon>Magnoliopsida</taxon>
        <taxon>eudicotyledons</taxon>
        <taxon>Gunneridae</taxon>
        <taxon>Pentapetalae</taxon>
        <taxon>asterids</taxon>
        <taxon>campanulids</taxon>
        <taxon>Asterales</taxon>
        <taxon>Asteraceae</taxon>
        <taxon>Asteroideae</taxon>
        <taxon>Anthemideae</taxon>
        <taxon>Anthemidinae</taxon>
        <taxon>Tanacetum</taxon>
    </lineage>
</organism>
<dbReference type="GO" id="GO:0015074">
    <property type="term" value="P:DNA integration"/>
    <property type="evidence" value="ECO:0007669"/>
    <property type="project" value="UniProtKB-KW"/>
</dbReference>
<evidence type="ECO:0000256" key="4">
    <source>
        <dbReference type="ARBA" id="ARBA00022801"/>
    </source>
</evidence>
<dbReference type="InterPro" id="IPR036875">
    <property type="entry name" value="Znf_CCHC_sf"/>
</dbReference>
<dbReference type="SUPFAM" id="SSF57756">
    <property type="entry name" value="Retrovirus zinc finger-like domains"/>
    <property type="match status" value="1"/>
</dbReference>
<evidence type="ECO:0000256" key="8">
    <source>
        <dbReference type="ARBA" id="ARBA00022932"/>
    </source>
</evidence>
<dbReference type="Gene3D" id="3.30.420.10">
    <property type="entry name" value="Ribonuclease H-like superfamily/Ribonuclease H"/>
    <property type="match status" value="1"/>
</dbReference>
<keyword evidence="7" id="KW-0695">RNA-directed DNA polymerase</keyword>
<dbReference type="SUPFAM" id="SSF54160">
    <property type="entry name" value="Chromo domain-like"/>
    <property type="match status" value="1"/>
</dbReference>
<keyword evidence="8" id="KW-0548">Nucleotidyltransferase</keyword>
<dbReference type="FunFam" id="1.10.340.70:FF:000001">
    <property type="entry name" value="Retrovirus-related Pol polyprotein from transposon gypsy-like Protein"/>
    <property type="match status" value="1"/>
</dbReference>
<dbReference type="EMBL" id="BKCJ010001847">
    <property type="protein sequence ID" value="GEU44447.1"/>
    <property type="molecule type" value="Genomic_DNA"/>
</dbReference>
<name>A0A6L2K6Y1_TANCI</name>
<protein>
    <recommendedName>
        <fullName evidence="12">Integrase catalytic domain-containing protein</fullName>
    </recommendedName>
</protein>
<evidence type="ECO:0000256" key="3">
    <source>
        <dbReference type="ARBA" id="ARBA00022750"/>
    </source>
</evidence>
<evidence type="ECO:0000256" key="10">
    <source>
        <dbReference type="ARBA" id="ARBA00023172"/>
    </source>
</evidence>
<dbReference type="GO" id="GO:0003964">
    <property type="term" value="F:RNA-directed DNA polymerase activity"/>
    <property type="evidence" value="ECO:0007669"/>
    <property type="project" value="UniProtKB-KW"/>
</dbReference>
<evidence type="ECO:0000256" key="11">
    <source>
        <dbReference type="SAM" id="MobiDB-lite"/>
    </source>
</evidence>
<evidence type="ECO:0000256" key="1">
    <source>
        <dbReference type="ARBA" id="ARBA00022670"/>
    </source>
</evidence>
<feature type="compositionally biased region" description="Basic and acidic residues" evidence="11">
    <location>
        <begin position="879"/>
        <end position="894"/>
    </location>
</feature>